<evidence type="ECO:0000313" key="2">
    <source>
        <dbReference type="EMBL" id="EZA53864.1"/>
    </source>
</evidence>
<dbReference type="Proteomes" id="UP000053097">
    <property type="component" value="Unassembled WGS sequence"/>
</dbReference>
<evidence type="ECO:0000313" key="3">
    <source>
        <dbReference type="Proteomes" id="UP000053097"/>
    </source>
</evidence>
<protein>
    <submittedName>
        <fullName evidence="2">Uncharacterized protein</fullName>
    </submittedName>
</protein>
<organism evidence="2 3">
    <name type="scientific">Ooceraea biroi</name>
    <name type="common">Clonal raider ant</name>
    <name type="synonym">Cerapachys biroi</name>
    <dbReference type="NCBI Taxonomy" id="2015173"/>
    <lineage>
        <taxon>Eukaryota</taxon>
        <taxon>Metazoa</taxon>
        <taxon>Ecdysozoa</taxon>
        <taxon>Arthropoda</taxon>
        <taxon>Hexapoda</taxon>
        <taxon>Insecta</taxon>
        <taxon>Pterygota</taxon>
        <taxon>Neoptera</taxon>
        <taxon>Endopterygota</taxon>
        <taxon>Hymenoptera</taxon>
        <taxon>Apocrita</taxon>
        <taxon>Aculeata</taxon>
        <taxon>Formicoidea</taxon>
        <taxon>Formicidae</taxon>
        <taxon>Dorylinae</taxon>
        <taxon>Ooceraea</taxon>
    </lineage>
</organism>
<sequence>MLNAEAPCNLRPATRSWSLDFKIEENEMSRNVSRNNAHGREREGHVVMRSISARRTGTTKKKKNAVHSGGHRTGSIQKRGVNATHFGNRMPSNSTNLDL</sequence>
<dbReference type="AlphaFoldDB" id="A0A026WFR4"/>
<feature type="region of interest" description="Disordered" evidence="1">
    <location>
        <begin position="55"/>
        <end position="76"/>
    </location>
</feature>
<proteinExistence type="predicted"/>
<dbReference type="EMBL" id="KK107263">
    <property type="protein sequence ID" value="EZA53864.1"/>
    <property type="molecule type" value="Genomic_DNA"/>
</dbReference>
<evidence type="ECO:0000256" key="1">
    <source>
        <dbReference type="SAM" id="MobiDB-lite"/>
    </source>
</evidence>
<keyword evidence="3" id="KW-1185">Reference proteome</keyword>
<accession>A0A026WFR4</accession>
<gene>
    <name evidence="2" type="ORF">X777_06567</name>
</gene>
<reference evidence="2 3" key="1">
    <citation type="journal article" date="2014" name="Curr. Biol.">
        <title>The genome of the clonal raider ant Cerapachys biroi.</title>
        <authorList>
            <person name="Oxley P.R."/>
            <person name="Ji L."/>
            <person name="Fetter-Pruneda I."/>
            <person name="McKenzie S.K."/>
            <person name="Li C."/>
            <person name="Hu H."/>
            <person name="Zhang G."/>
            <person name="Kronauer D.J."/>
        </authorList>
    </citation>
    <scope>NUCLEOTIDE SEQUENCE [LARGE SCALE GENOMIC DNA]</scope>
</reference>
<name>A0A026WFR4_OOCBI</name>